<evidence type="ECO:0000313" key="1">
    <source>
        <dbReference type="EMBL" id="KAG5523111.1"/>
    </source>
</evidence>
<dbReference type="Proteomes" id="UP000823749">
    <property type="component" value="Chromosome 12"/>
</dbReference>
<dbReference type="SUPFAM" id="SSF48403">
    <property type="entry name" value="Ankyrin repeat"/>
    <property type="match status" value="1"/>
</dbReference>
<comment type="caution">
    <text evidence="1">The sequence shown here is derived from an EMBL/GenBank/DDBJ whole genome shotgun (WGS) entry which is preliminary data.</text>
</comment>
<dbReference type="Gene3D" id="1.25.40.20">
    <property type="entry name" value="Ankyrin repeat-containing domain"/>
    <property type="match status" value="1"/>
</dbReference>
<reference evidence="1" key="1">
    <citation type="submission" date="2020-08" db="EMBL/GenBank/DDBJ databases">
        <title>Plant Genome Project.</title>
        <authorList>
            <person name="Zhang R.-G."/>
        </authorList>
    </citation>
    <scope>NUCLEOTIDE SEQUENCE</scope>
    <source>
        <strain evidence="1">WSP0</strain>
        <tissue evidence="1">Leaf</tissue>
    </source>
</reference>
<evidence type="ECO:0000313" key="2">
    <source>
        <dbReference type="Proteomes" id="UP000823749"/>
    </source>
</evidence>
<protein>
    <recommendedName>
        <fullName evidence="3">Ankyrin repeat family protein</fullName>
    </recommendedName>
</protein>
<proteinExistence type="predicted"/>
<dbReference type="PANTHER" id="PTHR24177:SF292">
    <property type="entry name" value="ANKYRIN REPEAT FAMILY PROTEIN-RELATED"/>
    <property type="match status" value="1"/>
</dbReference>
<dbReference type="GO" id="GO:0016020">
    <property type="term" value="C:membrane"/>
    <property type="evidence" value="ECO:0007669"/>
    <property type="project" value="TreeGrafter"/>
</dbReference>
<accession>A0AAV6I3J0</accession>
<name>A0AAV6I3J0_9ERIC</name>
<dbReference type="InterPro" id="IPR036770">
    <property type="entry name" value="Ankyrin_rpt-contain_sf"/>
</dbReference>
<evidence type="ECO:0008006" key="3">
    <source>
        <dbReference type="Google" id="ProtNLM"/>
    </source>
</evidence>
<dbReference type="PANTHER" id="PTHR24177">
    <property type="entry name" value="CASKIN"/>
    <property type="match status" value="1"/>
</dbReference>
<dbReference type="AlphaFoldDB" id="A0AAV6I3J0"/>
<gene>
    <name evidence="1" type="ORF">RHGRI_035053</name>
</gene>
<sequence length="482" mass="55388">MNGMIEYYNLLNCIAFHTQTQTHTHISITSMASSSNVKTSSPREKYPYPIEFNVLDFVPKLSSEENYNDWKLLMRDFIDSQGLIGFIDGTYAAEESNRDDDMESNRDDDMARKRSNNLVRQWILATLSEETRFRVLKNTRTAKDLWMVLEGIFDATKSVWQHDILGRKYTQGPNDLALQKAAINGDWDKAKVIIQLKPNAVRTPITPLFQTALTLAISSASARRNSFVRSLLEEMTPYDVQYLVDSKGWTALHHAAASPWQHGRSKNGVTSEYILLADDDEGDNVGDEKDNVGATLLFNLMRGELFVRQRLRSRIWEVAEKLVPPPVKRIREKKQRQHHALELVKYLCTEVAKLELSDVERIFKPVLRKAARVGIPEIIEEIIVSYPMALYFVDLDNLNIFKYAIFYRRESVFNLIYQVDAGSRYITEPDSSSNNGLHLAARLRREQQINLKASAAGAVLQMQRERQWFKVSFSLLHHVKAN</sequence>
<dbReference type="EMBL" id="JACTNZ010000012">
    <property type="protein sequence ID" value="KAG5523111.1"/>
    <property type="molecule type" value="Genomic_DNA"/>
</dbReference>
<organism evidence="1 2">
    <name type="scientific">Rhododendron griersonianum</name>
    <dbReference type="NCBI Taxonomy" id="479676"/>
    <lineage>
        <taxon>Eukaryota</taxon>
        <taxon>Viridiplantae</taxon>
        <taxon>Streptophyta</taxon>
        <taxon>Embryophyta</taxon>
        <taxon>Tracheophyta</taxon>
        <taxon>Spermatophyta</taxon>
        <taxon>Magnoliopsida</taxon>
        <taxon>eudicotyledons</taxon>
        <taxon>Gunneridae</taxon>
        <taxon>Pentapetalae</taxon>
        <taxon>asterids</taxon>
        <taxon>Ericales</taxon>
        <taxon>Ericaceae</taxon>
        <taxon>Ericoideae</taxon>
        <taxon>Rhodoreae</taxon>
        <taxon>Rhododendron</taxon>
    </lineage>
</organism>
<keyword evidence="2" id="KW-1185">Reference proteome</keyword>